<dbReference type="OrthoDB" id="6515899at2759"/>
<feature type="compositionally biased region" description="Polar residues" evidence="1">
    <location>
        <begin position="204"/>
        <end position="241"/>
    </location>
</feature>
<protein>
    <submittedName>
        <fullName evidence="2">Uncharacterized protein</fullName>
    </submittedName>
</protein>
<proteinExistence type="predicted"/>
<name>A0A9J6GVB0_HAELO</name>
<feature type="region of interest" description="Disordered" evidence="1">
    <location>
        <begin position="147"/>
        <end position="266"/>
    </location>
</feature>
<feature type="compositionally biased region" description="Basic and acidic residues" evidence="1">
    <location>
        <begin position="193"/>
        <end position="203"/>
    </location>
</feature>
<comment type="caution">
    <text evidence="2">The sequence shown here is derived from an EMBL/GenBank/DDBJ whole genome shotgun (WGS) entry which is preliminary data.</text>
</comment>
<feature type="compositionally biased region" description="Polar residues" evidence="1">
    <location>
        <begin position="152"/>
        <end position="161"/>
    </location>
</feature>
<feature type="region of interest" description="Disordered" evidence="1">
    <location>
        <begin position="1"/>
        <end position="45"/>
    </location>
</feature>
<evidence type="ECO:0000256" key="1">
    <source>
        <dbReference type="SAM" id="MobiDB-lite"/>
    </source>
</evidence>
<dbReference type="AlphaFoldDB" id="A0A9J6GVB0"/>
<evidence type="ECO:0000313" key="2">
    <source>
        <dbReference type="EMBL" id="KAH9379405.1"/>
    </source>
</evidence>
<accession>A0A9J6GVB0</accession>
<keyword evidence="3" id="KW-1185">Reference proteome</keyword>
<sequence>MANDRAPVARRRNSGITVPTPRTLETPPTPPPDEGHQPRRDGDSLFISFPAPHVFSLLCCCLNEQAPVTAEAPQGRPRHANSTYGQPLCPVWGHARSQANDAPLPGQWEGHHSPTQQWYQCNDFTLSFSSRKGMNNHVVWHKKEEAKRLRATSCQQSTTPGDTEGENEEQPPSQATPPTGGAASRQNAQDPSIPERGDGEESQQRTPRLTNTPLPQASGHSTPSQSDQSATPSCLFSQDGPSQGRVRRLTTTQEERRAMKLSQQPR</sequence>
<dbReference type="Proteomes" id="UP000821853">
    <property type="component" value="Unassembled WGS sequence"/>
</dbReference>
<reference evidence="2 3" key="1">
    <citation type="journal article" date="2020" name="Cell">
        <title>Large-Scale Comparative Analyses of Tick Genomes Elucidate Their Genetic Diversity and Vector Capacities.</title>
        <authorList>
            <consortium name="Tick Genome and Microbiome Consortium (TIGMIC)"/>
            <person name="Jia N."/>
            <person name="Wang J."/>
            <person name="Shi W."/>
            <person name="Du L."/>
            <person name="Sun Y."/>
            <person name="Zhan W."/>
            <person name="Jiang J.F."/>
            <person name="Wang Q."/>
            <person name="Zhang B."/>
            <person name="Ji P."/>
            <person name="Bell-Sakyi L."/>
            <person name="Cui X.M."/>
            <person name="Yuan T.T."/>
            <person name="Jiang B.G."/>
            <person name="Yang W.F."/>
            <person name="Lam T.T."/>
            <person name="Chang Q.C."/>
            <person name="Ding S.J."/>
            <person name="Wang X.J."/>
            <person name="Zhu J.G."/>
            <person name="Ruan X.D."/>
            <person name="Zhao L."/>
            <person name="Wei J.T."/>
            <person name="Ye R.Z."/>
            <person name="Que T.C."/>
            <person name="Du C.H."/>
            <person name="Zhou Y.H."/>
            <person name="Cheng J.X."/>
            <person name="Dai P.F."/>
            <person name="Guo W.B."/>
            <person name="Han X.H."/>
            <person name="Huang E.J."/>
            <person name="Li L.F."/>
            <person name="Wei W."/>
            <person name="Gao Y.C."/>
            <person name="Liu J.Z."/>
            <person name="Shao H.Z."/>
            <person name="Wang X."/>
            <person name="Wang C.C."/>
            <person name="Yang T.C."/>
            <person name="Huo Q.B."/>
            <person name="Li W."/>
            <person name="Chen H.Y."/>
            <person name="Chen S.E."/>
            <person name="Zhou L.G."/>
            <person name="Ni X.B."/>
            <person name="Tian J.H."/>
            <person name="Sheng Y."/>
            <person name="Liu T."/>
            <person name="Pan Y.S."/>
            <person name="Xia L.Y."/>
            <person name="Li J."/>
            <person name="Zhao F."/>
            <person name="Cao W.C."/>
        </authorList>
    </citation>
    <scope>NUCLEOTIDE SEQUENCE [LARGE SCALE GENOMIC DNA]</scope>
    <source>
        <strain evidence="2">HaeL-2018</strain>
    </source>
</reference>
<dbReference type="EMBL" id="JABSTR010000009">
    <property type="protein sequence ID" value="KAH9379405.1"/>
    <property type="molecule type" value="Genomic_DNA"/>
</dbReference>
<gene>
    <name evidence="2" type="ORF">HPB48_016295</name>
</gene>
<dbReference type="VEuPathDB" id="VectorBase:HLOH_064275"/>
<feature type="compositionally biased region" description="Basic and acidic residues" evidence="1">
    <location>
        <begin position="33"/>
        <end position="43"/>
    </location>
</feature>
<evidence type="ECO:0000313" key="3">
    <source>
        <dbReference type="Proteomes" id="UP000821853"/>
    </source>
</evidence>
<feature type="compositionally biased region" description="Low complexity" evidence="1">
    <location>
        <begin position="17"/>
        <end position="26"/>
    </location>
</feature>
<organism evidence="2 3">
    <name type="scientific">Haemaphysalis longicornis</name>
    <name type="common">Bush tick</name>
    <dbReference type="NCBI Taxonomy" id="44386"/>
    <lineage>
        <taxon>Eukaryota</taxon>
        <taxon>Metazoa</taxon>
        <taxon>Ecdysozoa</taxon>
        <taxon>Arthropoda</taxon>
        <taxon>Chelicerata</taxon>
        <taxon>Arachnida</taxon>
        <taxon>Acari</taxon>
        <taxon>Parasitiformes</taxon>
        <taxon>Ixodida</taxon>
        <taxon>Ixodoidea</taxon>
        <taxon>Ixodidae</taxon>
        <taxon>Haemaphysalinae</taxon>
        <taxon>Haemaphysalis</taxon>
    </lineage>
</organism>